<evidence type="ECO:0000256" key="1">
    <source>
        <dbReference type="SAM" id="MobiDB-lite"/>
    </source>
</evidence>
<dbReference type="InterPro" id="IPR027796">
    <property type="entry name" value="OTT_1508_deam-like"/>
</dbReference>
<protein>
    <submittedName>
        <fullName evidence="2">Uncharacterized protein</fullName>
    </submittedName>
</protein>
<sequence>ASRQLINPEFPSPPLQSAPPGPGTILRSSSFMAKTIPSPATACAEYIALSSFFYQIPAPVARNAINQSSIDQENYVLPFSKERGLTEVLAFLAKTKDGWDHIPAVCVEQNPPGTVLNVILAINKSTYADGDDILQKLKRSFKGIFHVLHDSQYDRPELQRETFASILSMCSSRVISRLRLERKATKRPIQDLLKEAIFSIRRINPQKLHSKDLSVTSSSFTSEASKVIHLVDRWLKHQALDELGDLVEGIHHLQQTAPRFYDLLNLISNNDIDPSSRSSLFNIIRKVSRYWEAARELYRMAKKFPLVRNMKIQLASLPQKAFEGQINSIEFSDPCSCLSRLGFVKGQRTVSQLCHNLKLDQKAAFTRYKGAQKALSAPKIHAKIQIIAFCEIQAPKLFPRVVSSSKDACFLCNTFIQLYGRMHTPKTHSRLYPGWRLLSLPKFRVLQQKLNKRLIESLQHDISLGLVQGKLPIRPFPNESTLLTLPASSTTVSIAELISEISEGKISSVDSSIILSDDSPKYNPSLAVSRIPSTKIPSDNSVKTVYLLEGE</sequence>
<evidence type="ECO:0000313" key="2">
    <source>
        <dbReference type="EMBL" id="KAJ5191725.1"/>
    </source>
</evidence>
<feature type="compositionally biased region" description="Pro residues" evidence="1">
    <location>
        <begin position="10"/>
        <end position="21"/>
    </location>
</feature>
<name>A0A9W9M742_9EURO</name>
<reference evidence="2" key="2">
    <citation type="journal article" date="2023" name="IMA Fungus">
        <title>Comparative genomic study of the Penicillium genus elucidates a diverse pangenome and 15 lateral gene transfer events.</title>
        <authorList>
            <person name="Petersen C."/>
            <person name="Sorensen T."/>
            <person name="Nielsen M.R."/>
            <person name="Sondergaard T.E."/>
            <person name="Sorensen J.L."/>
            <person name="Fitzpatrick D.A."/>
            <person name="Frisvad J.C."/>
            <person name="Nielsen K.L."/>
        </authorList>
    </citation>
    <scope>NUCLEOTIDE SEQUENCE</scope>
    <source>
        <strain evidence="2">IBT 15544</strain>
    </source>
</reference>
<dbReference type="AlphaFoldDB" id="A0A9W9M742"/>
<dbReference type="OrthoDB" id="4851849at2759"/>
<comment type="caution">
    <text evidence="2">The sequence shown here is derived from an EMBL/GenBank/DDBJ whole genome shotgun (WGS) entry which is preliminary data.</text>
</comment>
<dbReference type="RefSeq" id="XP_058304665.1">
    <property type="nucleotide sequence ID" value="XM_058457766.1"/>
</dbReference>
<dbReference type="GeneID" id="83185067"/>
<gene>
    <name evidence="2" type="ORF">N7498_010710</name>
</gene>
<dbReference type="Proteomes" id="UP001150904">
    <property type="component" value="Unassembled WGS sequence"/>
</dbReference>
<keyword evidence="3" id="KW-1185">Reference proteome</keyword>
<organism evidence="2 3">
    <name type="scientific">Penicillium cinerascens</name>
    <dbReference type="NCBI Taxonomy" id="70096"/>
    <lineage>
        <taxon>Eukaryota</taxon>
        <taxon>Fungi</taxon>
        <taxon>Dikarya</taxon>
        <taxon>Ascomycota</taxon>
        <taxon>Pezizomycotina</taxon>
        <taxon>Eurotiomycetes</taxon>
        <taxon>Eurotiomycetidae</taxon>
        <taxon>Eurotiales</taxon>
        <taxon>Aspergillaceae</taxon>
        <taxon>Penicillium</taxon>
    </lineage>
</organism>
<dbReference type="Pfam" id="PF14441">
    <property type="entry name" value="OTT_1508_deam"/>
    <property type="match status" value="1"/>
</dbReference>
<evidence type="ECO:0000313" key="3">
    <source>
        <dbReference type="Proteomes" id="UP001150904"/>
    </source>
</evidence>
<accession>A0A9W9M742</accession>
<reference evidence="2" key="1">
    <citation type="submission" date="2022-12" db="EMBL/GenBank/DDBJ databases">
        <authorList>
            <person name="Petersen C."/>
        </authorList>
    </citation>
    <scope>NUCLEOTIDE SEQUENCE</scope>
    <source>
        <strain evidence="2">IBT 15544</strain>
    </source>
</reference>
<dbReference type="EMBL" id="JAPQKR010000016">
    <property type="protein sequence ID" value="KAJ5191725.1"/>
    <property type="molecule type" value="Genomic_DNA"/>
</dbReference>
<proteinExistence type="predicted"/>
<feature type="region of interest" description="Disordered" evidence="1">
    <location>
        <begin position="1"/>
        <end position="21"/>
    </location>
</feature>
<feature type="non-terminal residue" evidence="2">
    <location>
        <position position="1"/>
    </location>
</feature>
<feature type="non-terminal residue" evidence="2">
    <location>
        <position position="551"/>
    </location>
</feature>